<dbReference type="GeneID" id="25285180"/>
<evidence type="ECO:0000313" key="6">
    <source>
        <dbReference type="EMBL" id="KEF53874.1"/>
    </source>
</evidence>
<keyword evidence="4" id="KW-1133">Transmembrane helix</keyword>
<evidence type="ECO:0000256" key="1">
    <source>
        <dbReference type="ARBA" id="ARBA00004141"/>
    </source>
</evidence>
<evidence type="ECO:0000313" key="7">
    <source>
        <dbReference type="Proteomes" id="UP000027920"/>
    </source>
</evidence>
<dbReference type="HOGENOM" id="CLU_1758811_0_0_1"/>
<accession>A0A072P183</accession>
<reference evidence="6 7" key="1">
    <citation type="submission" date="2013-03" db="EMBL/GenBank/DDBJ databases">
        <title>The Genome Sequence of Exophiala aquamarina CBS 119918.</title>
        <authorList>
            <consortium name="The Broad Institute Genomics Platform"/>
            <person name="Cuomo C."/>
            <person name="de Hoog S."/>
            <person name="Gorbushina A."/>
            <person name="Walker B."/>
            <person name="Young S.K."/>
            <person name="Zeng Q."/>
            <person name="Gargeya S."/>
            <person name="Fitzgerald M."/>
            <person name="Haas B."/>
            <person name="Abouelleil A."/>
            <person name="Allen A.W."/>
            <person name="Alvarado L."/>
            <person name="Arachchi H.M."/>
            <person name="Berlin A.M."/>
            <person name="Chapman S.B."/>
            <person name="Gainer-Dewar J."/>
            <person name="Goldberg J."/>
            <person name="Griggs A."/>
            <person name="Gujja S."/>
            <person name="Hansen M."/>
            <person name="Howarth C."/>
            <person name="Imamovic A."/>
            <person name="Ireland A."/>
            <person name="Larimer J."/>
            <person name="McCowan C."/>
            <person name="Murphy C."/>
            <person name="Pearson M."/>
            <person name="Poon T.W."/>
            <person name="Priest M."/>
            <person name="Roberts A."/>
            <person name="Saif S."/>
            <person name="Shea T."/>
            <person name="Sisk P."/>
            <person name="Sykes S."/>
            <person name="Wortman J."/>
            <person name="Nusbaum C."/>
            <person name="Birren B."/>
        </authorList>
    </citation>
    <scope>NUCLEOTIDE SEQUENCE [LARGE SCALE GENOMIC DNA]</scope>
    <source>
        <strain evidence="6 7">CBS 119918</strain>
    </source>
</reference>
<keyword evidence="2" id="KW-0813">Transport</keyword>
<dbReference type="Proteomes" id="UP000027920">
    <property type="component" value="Unassembled WGS sequence"/>
</dbReference>
<dbReference type="Gene3D" id="1.20.1250.20">
    <property type="entry name" value="MFS general substrate transporter like domains"/>
    <property type="match status" value="1"/>
</dbReference>
<dbReference type="SUPFAM" id="SSF103473">
    <property type="entry name" value="MFS general substrate transporter"/>
    <property type="match status" value="1"/>
</dbReference>
<evidence type="ECO:0008006" key="8">
    <source>
        <dbReference type="Google" id="ProtNLM"/>
    </source>
</evidence>
<keyword evidence="7" id="KW-1185">Reference proteome</keyword>
<dbReference type="GO" id="GO:0016020">
    <property type="term" value="C:membrane"/>
    <property type="evidence" value="ECO:0007669"/>
    <property type="project" value="UniProtKB-SubCell"/>
</dbReference>
<dbReference type="PANTHER" id="PTHR43791:SF43">
    <property type="entry name" value="MAJOR FACILITATOR SUPERFAMILY (MFS) PROFILE DOMAIN-CONTAINING PROTEIN"/>
    <property type="match status" value="1"/>
</dbReference>
<evidence type="ECO:0000256" key="5">
    <source>
        <dbReference type="ARBA" id="ARBA00023136"/>
    </source>
</evidence>
<dbReference type="VEuPathDB" id="FungiDB:A1O9_10276"/>
<comment type="subcellular location">
    <subcellularLocation>
        <location evidence="1">Membrane</location>
        <topology evidence="1">Multi-pass membrane protein</topology>
    </subcellularLocation>
</comment>
<name>A0A072P183_9EURO</name>
<dbReference type="OrthoDB" id="3639251at2759"/>
<evidence type="ECO:0000256" key="3">
    <source>
        <dbReference type="ARBA" id="ARBA00022692"/>
    </source>
</evidence>
<dbReference type="EMBL" id="AMGV01000012">
    <property type="protein sequence ID" value="KEF53874.1"/>
    <property type="molecule type" value="Genomic_DNA"/>
</dbReference>
<gene>
    <name evidence="6" type="ORF">A1O9_10276</name>
</gene>
<dbReference type="InterPro" id="IPR036259">
    <property type="entry name" value="MFS_trans_sf"/>
</dbReference>
<sequence length="148" mass="16575">MTAPVGSAFGGYLQAAVYKSLDGQHGLAGWRWLYIVCRLILPGTPYTTKAWFLKEEDKQLAIERVRKAGKAAPAKITLRTFKRILTRWRWYAFVLGYVLYGSSCGASDYFGIWLKSEGFSVVNCNLIPTGTKLISGFCIVLWDSFSTT</sequence>
<comment type="caution">
    <text evidence="6">The sequence shown here is derived from an EMBL/GenBank/DDBJ whole genome shotgun (WGS) entry which is preliminary data.</text>
</comment>
<proteinExistence type="predicted"/>
<protein>
    <recommendedName>
        <fullName evidence="8">Major facilitator superfamily (MFS) profile domain-containing protein</fullName>
    </recommendedName>
</protein>
<dbReference type="GO" id="GO:0022857">
    <property type="term" value="F:transmembrane transporter activity"/>
    <property type="evidence" value="ECO:0007669"/>
    <property type="project" value="TreeGrafter"/>
</dbReference>
<evidence type="ECO:0000256" key="4">
    <source>
        <dbReference type="ARBA" id="ARBA00022989"/>
    </source>
</evidence>
<evidence type="ECO:0000256" key="2">
    <source>
        <dbReference type="ARBA" id="ARBA00022448"/>
    </source>
</evidence>
<dbReference type="AlphaFoldDB" id="A0A072P183"/>
<keyword evidence="5" id="KW-0472">Membrane</keyword>
<dbReference type="PANTHER" id="PTHR43791">
    <property type="entry name" value="PERMEASE-RELATED"/>
    <property type="match status" value="1"/>
</dbReference>
<dbReference type="RefSeq" id="XP_013256464.1">
    <property type="nucleotide sequence ID" value="XM_013401010.1"/>
</dbReference>
<organism evidence="6 7">
    <name type="scientific">Exophiala aquamarina CBS 119918</name>
    <dbReference type="NCBI Taxonomy" id="1182545"/>
    <lineage>
        <taxon>Eukaryota</taxon>
        <taxon>Fungi</taxon>
        <taxon>Dikarya</taxon>
        <taxon>Ascomycota</taxon>
        <taxon>Pezizomycotina</taxon>
        <taxon>Eurotiomycetes</taxon>
        <taxon>Chaetothyriomycetidae</taxon>
        <taxon>Chaetothyriales</taxon>
        <taxon>Herpotrichiellaceae</taxon>
        <taxon>Exophiala</taxon>
    </lineage>
</organism>
<keyword evidence="3" id="KW-0812">Transmembrane</keyword>